<keyword evidence="1" id="KW-0812">Transmembrane</keyword>
<feature type="transmembrane region" description="Helical" evidence="1">
    <location>
        <begin position="158"/>
        <end position="176"/>
    </location>
</feature>
<name>A0AA96GDQ4_9BACT</name>
<dbReference type="InterPro" id="IPR008910">
    <property type="entry name" value="MSC_TM_helix"/>
</dbReference>
<dbReference type="PANTHER" id="PTHR30221">
    <property type="entry name" value="SMALL-CONDUCTANCE MECHANOSENSITIVE CHANNEL"/>
    <property type="match status" value="1"/>
</dbReference>
<keyword evidence="1" id="KW-0472">Membrane</keyword>
<dbReference type="AlphaFoldDB" id="A0AA96GDQ4"/>
<evidence type="ECO:0000313" key="2">
    <source>
        <dbReference type="EMBL" id="WNM59432.1"/>
    </source>
</evidence>
<dbReference type="PANTHER" id="PTHR30221:SF1">
    <property type="entry name" value="SMALL-CONDUCTANCE MECHANOSENSITIVE CHANNEL"/>
    <property type="match status" value="1"/>
</dbReference>
<protein>
    <recommendedName>
        <fullName evidence="4">Mechanosensitive ion channel</fullName>
    </recommendedName>
</protein>
<dbReference type="RefSeq" id="WP_312646179.1">
    <property type="nucleotide sequence ID" value="NZ_CP116967.1"/>
</dbReference>
<feature type="transmembrane region" description="Helical" evidence="1">
    <location>
        <begin position="119"/>
        <end position="137"/>
    </location>
</feature>
<keyword evidence="3" id="KW-1185">Reference proteome</keyword>
<dbReference type="Proteomes" id="UP001302719">
    <property type="component" value="Chromosome"/>
</dbReference>
<organism evidence="2 3">
    <name type="scientific">Candidatus Nitrospira allomarina</name>
    <dbReference type="NCBI Taxonomy" id="3020900"/>
    <lineage>
        <taxon>Bacteria</taxon>
        <taxon>Pseudomonadati</taxon>
        <taxon>Nitrospirota</taxon>
        <taxon>Nitrospiria</taxon>
        <taxon>Nitrospirales</taxon>
        <taxon>Nitrospiraceae</taxon>
        <taxon>Nitrospira</taxon>
    </lineage>
</organism>
<feature type="transmembrane region" description="Helical" evidence="1">
    <location>
        <begin position="83"/>
        <end position="107"/>
    </location>
</feature>
<evidence type="ECO:0008006" key="4">
    <source>
        <dbReference type="Google" id="ProtNLM"/>
    </source>
</evidence>
<proteinExistence type="predicted"/>
<gene>
    <name evidence="2" type="ORF">PP769_06615</name>
</gene>
<accession>A0AA96GDQ4</accession>
<evidence type="ECO:0000256" key="1">
    <source>
        <dbReference type="SAM" id="Phobius"/>
    </source>
</evidence>
<keyword evidence="1" id="KW-1133">Transmembrane helix</keyword>
<dbReference type="Gene3D" id="1.10.287.1260">
    <property type="match status" value="1"/>
</dbReference>
<dbReference type="Pfam" id="PF05552">
    <property type="entry name" value="MS_channel_1st_1"/>
    <property type="match status" value="2"/>
</dbReference>
<dbReference type="EMBL" id="CP116967">
    <property type="protein sequence ID" value="WNM59432.1"/>
    <property type="molecule type" value="Genomic_DNA"/>
</dbReference>
<evidence type="ECO:0000313" key="3">
    <source>
        <dbReference type="Proteomes" id="UP001302719"/>
    </source>
</evidence>
<dbReference type="InterPro" id="IPR045275">
    <property type="entry name" value="MscS_archaea/bacteria_type"/>
</dbReference>
<reference evidence="2 3" key="1">
    <citation type="submission" date="2023-01" db="EMBL/GenBank/DDBJ databases">
        <title>Cultivation and genomic characterization of new, ubiquitous marine nitrite-oxidizing bacteria from the Nitrospirales.</title>
        <authorList>
            <person name="Mueller A.J."/>
            <person name="Daebeler A."/>
            <person name="Herbold C.W."/>
            <person name="Kirkegaard R.H."/>
            <person name="Daims H."/>
        </authorList>
    </citation>
    <scope>NUCLEOTIDE SEQUENCE [LARGE SCALE GENOMIC DNA]</scope>
    <source>
        <strain evidence="2 3">VA</strain>
    </source>
</reference>
<feature type="transmembrane region" description="Helical" evidence="1">
    <location>
        <begin position="21"/>
        <end position="40"/>
    </location>
</feature>
<sequence>MDITLWTATLEESFEYSFKLFMAYLPKSLGALMLLGLGILLGKIVEAGTSRVLHMIGVDRLLGGTGVLTLLKKIGSQKTISQIVGLLGFWLVFLLFLISATEALSLALLSETLTGLVHYLPKIGMATLILVLGLLATNFVRDLISVACDSSGIRQGTIIAQTVYIAATLLVLVTAINELGIDTSLLNQIIVILIAGLIAGAALSFGIGSRSAVKNLIAAHYIQPIVRIGEKIQVGAYNGTVTAITPMVVVLDTAKGRVVIPAAQFTEVTSILSPTEG</sequence>
<feature type="transmembrane region" description="Helical" evidence="1">
    <location>
        <begin position="188"/>
        <end position="207"/>
    </location>
</feature>
<dbReference type="KEGG" id="nall:PP769_06615"/>
<dbReference type="GO" id="GO:0008381">
    <property type="term" value="F:mechanosensitive monoatomic ion channel activity"/>
    <property type="evidence" value="ECO:0007669"/>
    <property type="project" value="InterPro"/>
</dbReference>